<comment type="similarity">
    <text evidence="3 15 16">Belongs to the SecA family.</text>
</comment>
<evidence type="ECO:0000313" key="21">
    <source>
        <dbReference type="EMBL" id="MBU3806173.1"/>
    </source>
</evidence>
<evidence type="ECO:0000256" key="8">
    <source>
        <dbReference type="ARBA" id="ARBA00022741"/>
    </source>
</evidence>
<dbReference type="NCBIfam" id="TIGR00963">
    <property type="entry name" value="secA"/>
    <property type="match status" value="1"/>
</dbReference>
<keyword evidence="11 15" id="KW-0653">Protein transport</keyword>
<dbReference type="InterPro" id="IPR011115">
    <property type="entry name" value="SecA_DEAD"/>
</dbReference>
<proteinExistence type="inferred from homology"/>
<dbReference type="Pfam" id="PF02810">
    <property type="entry name" value="SEC-C"/>
    <property type="match status" value="1"/>
</dbReference>
<dbReference type="GO" id="GO:0005886">
    <property type="term" value="C:plasma membrane"/>
    <property type="evidence" value="ECO:0007669"/>
    <property type="project" value="UniProtKB-SubCell"/>
</dbReference>
<keyword evidence="5 15" id="KW-1003">Cell membrane</keyword>
<keyword evidence="14 15" id="KW-0472">Membrane</keyword>
<feature type="domain" description="Helicase C-terminal" evidence="19">
    <location>
        <begin position="434"/>
        <end position="649"/>
    </location>
</feature>
<dbReference type="Proteomes" id="UP000713596">
    <property type="component" value="Unassembled WGS sequence"/>
</dbReference>
<dbReference type="GO" id="GO:0006605">
    <property type="term" value="P:protein targeting"/>
    <property type="evidence" value="ECO:0007669"/>
    <property type="project" value="UniProtKB-UniRule"/>
</dbReference>
<dbReference type="GO" id="GO:0017038">
    <property type="term" value="P:protein import"/>
    <property type="evidence" value="ECO:0007669"/>
    <property type="project" value="InterPro"/>
</dbReference>
<comment type="caution">
    <text evidence="21">The sequence shown here is derived from an EMBL/GenBank/DDBJ whole genome shotgun (WGS) entry which is preliminary data.</text>
</comment>
<keyword evidence="12 15" id="KW-1278">Translocase</keyword>
<dbReference type="GO" id="GO:0046872">
    <property type="term" value="F:metal ion binding"/>
    <property type="evidence" value="ECO:0007669"/>
    <property type="project" value="UniProtKB-KW"/>
</dbReference>
<evidence type="ECO:0000256" key="4">
    <source>
        <dbReference type="ARBA" id="ARBA00022448"/>
    </source>
</evidence>
<evidence type="ECO:0000256" key="14">
    <source>
        <dbReference type="ARBA" id="ARBA00023136"/>
    </source>
</evidence>
<dbReference type="InterPro" id="IPR014001">
    <property type="entry name" value="Helicase_ATP-bd"/>
</dbReference>
<dbReference type="FunFam" id="3.40.50.300:FF:000113">
    <property type="entry name" value="Preprotein translocase subunit SecA"/>
    <property type="match status" value="1"/>
</dbReference>
<dbReference type="EMBL" id="JAHLFP010000036">
    <property type="protein sequence ID" value="MBU3806173.1"/>
    <property type="molecule type" value="Genomic_DNA"/>
</dbReference>
<dbReference type="GO" id="GO:0043952">
    <property type="term" value="P:protein transport by the Sec complex"/>
    <property type="evidence" value="ECO:0007669"/>
    <property type="project" value="TreeGrafter"/>
</dbReference>
<comment type="function">
    <text evidence="15">Part of the Sec protein translocase complex. Interacts with the SecYEG preprotein conducting channel. Has a central role in coupling the hydrolysis of ATP to the transfer of proteins into and across the cell membrane, serving as an ATP-driven molecular motor driving the stepwise translocation of polypeptide chains across the membrane.</text>
</comment>
<evidence type="ECO:0000256" key="1">
    <source>
        <dbReference type="ARBA" id="ARBA00001947"/>
    </source>
</evidence>
<keyword evidence="8 15" id="KW-0547">Nucleotide-binding</keyword>
<dbReference type="Gene3D" id="3.90.1440.10">
    <property type="entry name" value="SecA, preprotein cross-linking domain"/>
    <property type="match status" value="1"/>
</dbReference>
<feature type="domain" description="Helicase ATP-binding" evidence="18">
    <location>
        <begin position="88"/>
        <end position="269"/>
    </location>
</feature>
<dbReference type="InterPro" id="IPR036266">
    <property type="entry name" value="SecA_Wing/Scaffold_sf"/>
</dbReference>
<dbReference type="InterPro" id="IPR011116">
    <property type="entry name" value="SecA_Wing/Scaffold"/>
</dbReference>
<dbReference type="SUPFAM" id="SSF81767">
    <property type="entry name" value="Pre-protein crosslinking domain of SecA"/>
    <property type="match status" value="1"/>
</dbReference>
<keyword evidence="10 15" id="KW-0067">ATP-binding</keyword>
<dbReference type="Pfam" id="PF07516">
    <property type="entry name" value="SecA_SW"/>
    <property type="match status" value="1"/>
</dbReference>
<dbReference type="InterPro" id="IPR001650">
    <property type="entry name" value="Helicase_C-like"/>
</dbReference>
<dbReference type="InterPro" id="IPR044722">
    <property type="entry name" value="SecA_SF2_C"/>
</dbReference>
<reference evidence="21" key="1">
    <citation type="journal article" date="2021" name="PeerJ">
        <title>Extensive microbial diversity within the chicken gut microbiome revealed by metagenomics and culture.</title>
        <authorList>
            <person name="Gilroy R."/>
            <person name="Ravi A."/>
            <person name="Getino M."/>
            <person name="Pursley I."/>
            <person name="Horton D.L."/>
            <person name="Alikhan N.F."/>
            <person name="Baker D."/>
            <person name="Gharbi K."/>
            <person name="Hall N."/>
            <person name="Watson M."/>
            <person name="Adriaenssens E.M."/>
            <person name="Foster-Nyarko E."/>
            <person name="Jarju S."/>
            <person name="Secka A."/>
            <person name="Antonio M."/>
            <person name="Oren A."/>
            <person name="Chaudhuri R.R."/>
            <person name="La Ragione R."/>
            <person name="Hildebrand F."/>
            <person name="Pallen M.J."/>
        </authorList>
    </citation>
    <scope>NUCLEOTIDE SEQUENCE</scope>
    <source>
        <strain evidence="21">B5_2728</strain>
    </source>
</reference>
<evidence type="ECO:0000256" key="5">
    <source>
        <dbReference type="ARBA" id="ARBA00022475"/>
    </source>
</evidence>
<evidence type="ECO:0000256" key="15">
    <source>
        <dbReference type="HAMAP-Rule" id="MF_01382"/>
    </source>
</evidence>
<evidence type="ECO:0000259" key="20">
    <source>
        <dbReference type="PROSITE" id="PS51196"/>
    </source>
</evidence>
<dbReference type="Gene3D" id="1.10.3060.10">
    <property type="entry name" value="Helical scaffold and wing domains of SecA"/>
    <property type="match status" value="1"/>
</dbReference>
<dbReference type="PROSITE" id="PS51194">
    <property type="entry name" value="HELICASE_CTER"/>
    <property type="match status" value="1"/>
</dbReference>
<organism evidence="21 22">
    <name type="scientific">Candidatus Allofournierella pullistercoris</name>
    <dbReference type="NCBI Taxonomy" id="2838597"/>
    <lineage>
        <taxon>Bacteria</taxon>
        <taxon>Bacillati</taxon>
        <taxon>Bacillota</taxon>
        <taxon>Clostridia</taxon>
        <taxon>Eubacteriales</taxon>
        <taxon>Oscillospiraceae</taxon>
        <taxon>Allofournierella</taxon>
    </lineage>
</organism>
<comment type="cofactor">
    <cofactor evidence="1">
        <name>Zn(2+)</name>
        <dbReference type="ChEBI" id="CHEBI:29105"/>
    </cofactor>
</comment>
<dbReference type="InterPro" id="IPR027417">
    <property type="entry name" value="P-loop_NTPase"/>
</dbReference>
<evidence type="ECO:0000256" key="9">
    <source>
        <dbReference type="ARBA" id="ARBA00022833"/>
    </source>
</evidence>
<dbReference type="CDD" id="cd17928">
    <property type="entry name" value="DEXDc_SecA"/>
    <property type="match status" value="1"/>
</dbReference>
<dbReference type="InterPro" id="IPR000185">
    <property type="entry name" value="SecA"/>
</dbReference>
<dbReference type="GO" id="GO:0008564">
    <property type="term" value="F:protein-exporting ATPase activity"/>
    <property type="evidence" value="ECO:0007669"/>
    <property type="project" value="UniProtKB-EC"/>
</dbReference>
<sequence length="916" mass="102789">MLGLLDKIFGTFSDKELKRIRPIADKVIALESEMAAKSDAELQAMTPALKERLAQGESLDDILPTAFAVCREASWRVLGMKHFPVQVIGGIVLHRACIAEMQTGEGKTLVATLPTYLNALTGKGVHVITVNDYLARRDSEWMGKLYRWLGLSVGLIYQGMSNEERHAAYRADITYGTNNEFGFDYLRDNMVVYKENMVQRGHYFAIVDEVDSILIDEARTPLIISGKGEDSSILYQQADAFAKTLTMSKVAELDEKQDQDSQVEGDYVVDEKHKTATLTQSGIQKAEAFFKVENLSDAANMTLSHHINQAIKARGVMRRDIDYVVRDGEVIIVDEFTGRLMIGRRYNEGLHQAIEAKEGVTVAAESKTLATITFQNYFRMYEKLSGMTGTATTEADEFLEIYGLQIVTVPTNKPRLRKDESDAVYKTVVGKYNAVIQQVVECHKKGQPVLVGTVSIEKSELLSKLLSRQGVKHNVLNAKNHEKEAEIIAQAGKKGAVTIATNMAGRGTDIMLGGNTEYTAKAQLRKEGFAEELIAEADGHADTDNQEILAVRARFEALLAQHKEQVQREAEEVRQAGGLFIIGTERHESRRIDNQLRGRAGRQGDPGVSRFFLSLEDDLMRLFGGERVQTLMDNLGLDDETPIENRMITSIIESAQKKLEAQNFSIRKNVLQFDDVMNKQREIIYGQRRKVLDGENLKETIRTMLSDNVNASVASFCAGESPEAWDLGSLRRHYLGWLTLDTDFHFDEADLKKLSRDDIAKMLIDRGNQVLDNKEAQFGSPIMRELERMSLLRNVDTKWMDHIDSMDQLRQGIYLRSYGQRDPVVEYRMEGFEMFDAMVESIKEDTVRMMLTIQLKVQQPVQRTQVAQPTGDAATHSGTSTRPDGSKKVTKVGPNEPCPCGSGLKFKKCTCAEYHS</sequence>
<dbReference type="PRINTS" id="PR00906">
    <property type="entry name" value="SECA"/>
</dbReference>
<dbReference type="CDD" id="cd18803">
    <property type="entry name" value="SF2_C_secA"/>
    <property type="match status" value="1"/>
</dbReference>
<dbReference type="NCBIfam" id="NF009538">
    <property type="entry name" value="PRK12904.1"/>
    <property type="match status" value="1"/>
</dbReference>
<dbReference type="InterPro" id="IPR036670">
    <property type="entry name" value="SecA_X-link_sf"/>
</dbReference>
<dbReference type="GO" id="GO:0005829">
    <property type="term" value="C:cytosol"/>
    <property type="evidence" value="ECO:0007669"/>
    <property type="project" value="TreeGrafter"/>
</dbReference>
<evidence type="ECO:0000256" key="11">
    <source>
        <dbReference type="ARBA" id="ARBA00022927"/>
    </source>
</evidence>
<evidence type="ECO:0000259" key="19">
    <source>
        <dbReference type="PROSITE" id="PS51194"/>
    </source>
</evidence>
<feature type="region of interest" description="Disordered" evidence="17">
    <location>
        <begin position="861"/>
        <end position="894"/>
    </location>
</feature>
<dbReference type="SUPFAM" id="SSF52540">
    <property type="entry name" value="P-loop containing nucleoside triphosphate hydrolases"/>
    <property type="match status" value="2"/>
</dbReference>
<dbReference type="GO" id="GO:0031522">
    <property type="term" value="C:cell envelope Sec protein transport complex"/>
    <property type="evidence" value="ECO:0007669"/>
    <property type="project" value="UniProtKB-ARBA"/>
</dbReference>
<dbReference type="PROSITE" id="PS01312">
    <property type="entry name" value="SECA"/>
    <property type="match status" value="1"/>
</dbReference>
<evidence type="ECO:0000256" key="10">
    <source>
        <dbReference type="ARBA" id="ARBA00022840"/>
    </source>
</evidence>
<feature type="domain" description="SecA family profile" evidence="20">
    <location>
        <begin position="2"/>
        <end position="644"/>
    </location>
</feature>
<dbReference type="PROSITE" id="PS51192">
    <property type="entry name" value="HELICASE_ATP_BIND_1"/>
    <property type="match status" value="1"/>
</dbReference>
<feature type="binding site" evidence="15">
    <location>
        <position position="86"/>
    </location>
    <ligand>
        <name>ATP</name>
        <dbReference type="ChEBI" id="CHEBI:30616"/>
    </ligand>
</feature>
<dbReference type="PANTHER" id="PTHR30612:SF0">
    <property type="entry name" value="CHLOROPLAST PROTEIN-TRANSPORTING ATPASE"/>
    <property type="match status" value="1"/>
</dbReference>
<dbReference type="SMART" id="SM00958">
    <property type="entry name" value="SecA_PP_bind"/>
    <property type="match status" value="1"/>
</dbReference>
<evidence type="ECO:0000256" key="6">
    <source>
        <dbReference type="ARBA" id="ARBA00022490"/>
    </source>
</evidence>
<feature type="binding site" evidence="15">
    <location>
        <begin position="104"/>
        <end position="108"/>
    </location>
    <ligand>
        <name>ATP</name>
        <dbReference type="ChEBI" id="CHEBI:30616"/>
    </ligand>
</feature>
<evidence type="ECO:0000256" key="12">
    <source>
        <dbReference type="ARBA" id="ARBA00022967"/>
    </source>
</evidence>
<keyword evidence="7" id="KW-0479">Metal-binding</keyword>
<evidence type="ECO:0000256" key="16">
    <source>
        <dbReference type="RuleBase" id="RU003874"/>
    </source>
</evidence>
<comment type="subcellular location">
    <subcellularLocation>
        <location evidence="15">Cell membrane</location>
        <topology evidence="15">Peripheral membrane protein</topology>
        <orientation evidence="15">Cytoplasmic side</orientation>
    </subcellularLocation>
    <subcellularLocation>
        <location evidence="15">Cytoplasm</location>
    </subcellularLocation>
    <subcellularLocation>
        <location evidence="2">Membrane</location>
        <topology evidence="2">Peripheral membrane protein</topology>
    </subcellularLocation>
    <text evidence="15">Distribution is 50-50.</text>
</comment>
<dbReference type="InterPro" id="IPR020937">
    <property type="entry name" value="SecA_CS"/>
</dbReference>
<evidence type="ECO:0000313" key="22">
    <source>
        <dbReference type="Proteomes" id="UP000713596"/>
    </source>
</evidence>
<keyword evidence="9" id="KW-0862">Zinc</keyword>
<evidence type="ECO:0000256" key="7">
    <source>
        <dbReference type="ARBA" id="ARBA00022723"/>
    </source>
</evidence>
<dbReference type="Gene3D" id="3.40.50.300">
    <property type="entry name" value="P-loop containing nucleotide triphosphate hydrolases"/>
    <property type="match status" value="2"/>
</dbReference>
<keyword evidence="6 15" id="KW-0963">Cytoplasm</keyword>
<dbReference type="HAMAP" id="MF_01382">
    <property type="entry name" value="SecA"/>
    <property type="match status" value="1"/>
</dbReference>
<dbReference type="GO" id="GO:0065002">
    <property type="term" value="P:intracellular protein transmembrane transport"/>
    <property type="evidence" value="ECO:0007669"/>
    <property type="project" value="UniProtKB-UniRule"/>
</dbReference>
<evidence type="ECO:0000256" key="3">
    <source>
        <dbReference type="ARBA" id="ARBA00007650"/>
    </source>
</evidence>
<dbReference type="AlphaFoldDB" id="A0A948T2C1"/>
<evidence type="ECO:0000259" key="18">
    <source>
        <dbReference type="PROSITE" id="PS51192"/>
    </source>
</evidence>
<feature type="binding site" evidence="15">
    <location>
        <position position="509"/>
    </location>
    <ligand>
        <name>ATP</name>
        <dbReference type="ChEBI" id="CHEBI:30616"/>
    </ligand>
</feature>
<dbReference type="Pfam" id="PF07517">
    <property type="entry name" value="SecA_DEAD"/>
    <property type="match status" value="1"/>
</dbReference>
<dbReference type="InterPro" id="IPR004027">
    <property type="entry name" value="SEC_C_motif"/>
</dbReference>
<dbReference type="FunFam" id="3.40.50.300:FF:000334">
    <property type="entry name" value="Protein translocase subunit SecA"/>
    <property type="match status" value="1"/>
</dbReference>
<comment type="catalytic activity">
    <reaction evidence="15">
        <text>ATP + H2O + cellular proteinSide 1 = ADP + phosphate + cellular proteinSide 2.</text>
        <dbReference type="EC" id="7.4.2.8"/>
    </reaction>
</comment>
<keyword evidence="4 15" id="KW-0813">Transport</keyword>
<dbReference type="FunFam" id="3.90.1440.10:FF:000002">
    <property type="entry name" value="Protein translocase subunit SecA"/>
    <property type="match status" value="1"/>
</dbReference>
<evidence type="ECO:0000256" key="17">
    <source>
        <dbReference type="SAM" id="MobiDB-lite"/>
    </source>
</evidence>
<protein>
    <recommendedName>
        <fullName evidence="15 16">Protein translocase subunit SecA</fullName>
        <ecNumber evidence="15">7.4.2.8</ecNumber>
    </recommendedName>
</protein>
<dbReference type="SUPFAM" id="SSF81886">
    <property type="entry name" value="Helical scaffold and wing domains of SecA"/>
    <property type="match status" value="1"/>
</dbReference>
<evidence type="ECO:0000256" key="13">
    <source>
        <dbReference type="ARBA" id="ARBA00023010"/>
    </source>
</evidence>
<dbReference type="Pfam" id="PF01043">
    <property type="entry name" value="SecA_PP_bind"/>
    <property type="match status" value="1"/>
</dbReference>
<dbReference type="GO" id="GO:0005524">
    <property type="term" value="F:ATP binding"/>
    <property type="evidence" value="ECO:0007669"/>
    <property type="project" value="UniProtKB-UniRule"/>
</dbReference>
<dbReference type="EC" id="7.4.2.8" evidence="15"/>
<gene>
    <name evidence="15 21" type="primary">secA</name>
    <name evidence="21" type="ORF">H9882_04700</name>
</gene>
<dbReference type="Pfam" id="PF21090">
    <property type="entry name" value="P-loop_SecA"/>
    <property type="match status" value="1"/>
</dbReference>
<dbReference type="SMART" id="SM00957">
    <property type="entry name" value="SecA_DEAD"/>
    <property type="match status" value="1"/>
</dbReference>
<evidence type="ECO:0000256" key="2">
    <source>
        <dbReference type="ARBA" id="ARBA00004170"/>
    </source>
</evidence>
<dbReference type="InterPro" id="IPR014018">
    <property type="entry name" value="SecA_motor_DEAD"/>
</dbReference>
<dbReference type="FunFam" id="1.10.3060.10:FF:000003">
    <property type="entry name" value="Protein translocase subunit SecA"/>
    <property type="match status" value="1"/>
</dbReference>
<accession>A0A948T2C1</accession>
<name>A0A948T2C1_9FIRM</name>
<dbReference type="PANTHER" id="PTHR30612">
    <property type="entry name" value="SECA INNER MEMBRANE COMPONENT OF SEC PROTEIN SECRETION SYSTEM"/>
    <property type="match status" value="1"/>
</dbReference>
<dbReference type="PROSITE" id="PS51196">
    <property type="entry name" value="SECA_MOTOR_DEAD"/>
    <property type="match status" value="1"/>
</dbReference>
<keyword evidence="13 15" id="KW-0811">Translocation</keyword>
<reference evidence="21" key="2">
    <citation type="submission" date="2021-04" db="EMBL/GenBank/DDBJ databases">
        <authorList>
            <person name="Gilroy R."/>
        </authorList>
    </citation>
    <scope>NUCLEOTIDE SEQUENCE</scope>
    <source>
        <strain evidence="21">B5_2728</strain>
    </source>
</reference>
<comment type="subunit">
    <text evidence="15">Monomer and homodimer. Part of the essential Sec protein translocation apparatus which comprises SecA, SecYEG and auxiliary proteins SecDF. Other proteins may also be involved.</text>
</comment>
<dbReference type="InterPro" id="IPR011130">
    <property type="entry name" value="SecA_preprotein_X-link_dom"/>
</dbReference>